<feature type="transmembrane region" description="Helical" evidence="3">
    <location>
        <begin position="488"/>
        <end position="510"/>
    </location>
</feature>
<feature type="transmembrane region" description="Helical" evidence="3">
    <location>
        <begin position="419"/>
        <end position="441"/>
    </location>
</feature>
<feature type="transmembrane region" description="Helical" evidence="3">
    <location>
        <begin position="218"/>
        <end position="235"/>
    </location>
</feature>
<dbReference type="Gene3D" id="1.20.1250.20">
    <property type="entry name" value="MFS general substrate transporter like domains"/>
    <property type="match status" value="2"/>
</dbReference>
<evidence type="ECO:0000313" key="5">
    <source>
        <dbReference type="Proteomes" id="UP001152759"/>
    </source>
</evidence>
<evidence type="ECO:0000256" key="2">
    <source>
        <dbReference type="SAM" id="MobiDB-lite"/>
    </source>
</evidence>
<feature type="transmembrane region" description="Helical" evidence="3">
    <location>
        <begin position="357"/>
        <end position="377"/>
    </location>
</feature>
<dbReference type="Proteomes" id="UP001152759">
    <property type="component" value="Chromosome 8"/>
</dbReference>
<evidence type="ECO:0008006" key="6">
    <source>
        <dbReference type="Google" id="ProtNLM"/>
    </source>
</evidence>
<feature type="transmembrane region" description="Helical" evidence="3">
    <location>
        <begin position="76"/>
        <end position="97"/>
    </location>
</feature>
<feature type="transmembrane region" description="Helical" evidence="3">
    <location>
        <begin position="144"/>
        <end position="162"/>
    </location>
</feature>
<dbReference type="KEGG" id="btab:109033802"/>
<feature type="transmembrane region" description="Helical" evidence="3">
    <location>
        <begin position="453"/>
        <end position="476"/>
    </location>
</feature>
<evidence type="ECO:0000256" key="1">
    <source>
        <dbReference type="ARBA" id="ARBA00008335"/>
    </source>
</evidence>
<dbReference type="InterPro" id="IPR039672">
    <property type="entry name" value="MFS_2"/>
</dbReference>
<dbReference type="GO" id="GO:0008643">
    <property type="term" value="P:carbohydrate transport"/>
    <property type="evidence" value="ECO:0007669"/>
    <property type="project" value="InterPro"/>
</dbReference>
<sequence>MDKCNGEKQKSVYTIDLVGSFLGDEKLKANESLSVNSFSAAKNANKPPKDGEKDEKRMPSLLSPVGAQMAFAQGHVFNDMCAAMWFNYLLVYLTFVVEFRPSIVGAAILIGQLVDGIVCPFIGFLSDKMKFGFFNYGRRKSAHLIGTIAVFLSFPFVFMPVPSFLKNEDQLIQLLYYSVFIAVFQVGWATVQIAHLAIITDLTSNFQERTWLMSLRNIFTQLSISSVFVIALVALELCPDKQVVTSYLQLDDPLVDENPEDLNPNCYKQFIIIVGVISAVGLVETLWYHLGVQEVSEDNELHQTLIDPQQRRISPWSLFRRRKFYSVTLVYVSARLFFNLLQVFIPAYVIETLKLPRSYITIIPLITNLSNFTTSLMTTKLNVVFGRKITFYIGCLLGIISGVFIFLQNFGDLYRYDLIFGVATVIGIATGILTVTALGLITDLIDQDPNNGAFVYGFMSLIEKVFNGVVVAVIQFCKPKDKIAFGAYGKYVIFICCIMPCALGIIFMFFTPINLAASNRENERIPPPESEKQTGSSNSENDSNSSEDRR</sequence>
<reference evidence="4" key="1">
    <citation type="submission" date="2021-12" db="EMBL/GenBank/DDBJ databases">
        <authorList>
            <person name="King R."/>
        </authorList>
    </citation>
    <scope>NUCLEOTIDE SEQUENCE</scope>
</reference>
<gene>
    <name evidence="4" type="ORF">BEMITA_LOCUS13181</name>
</gene>
<feature type="transmembrane region" description="Helical" evidence="3">
    <location>
        <begin position="103"/>
        <end position="124"/>
    </location>
</feature>
<dbReference type="AlphaFoldDB" id="A0A9P0AKS3"/>
<feature type="transmembrane region" description="Helical" evidence="3">
    <location>
        <begin position="324"/>
        <end position="345"/>
    </location>
</feature>
<dbReference type="EMBL" id="OU963869">
    <property type="protein sequence ID" value="CAH0394934.1"/>
    <property type="molecule type" value="Genomic_DNA"/>
</dbReference>
<dbReference type="GO" id="GO:0005886">
    <property type="term" value="C:plasma membrane"/>
    <property type="evidence" value="ECO:0007669"/>
    <property type="project" value="TreeGrafter"/>
</dbReference>
<accession>A0A9P0AKS3</accession>
<dbReference type="SUPFAM" id="SSF103473">
    <property type="entry name" value="MFS general substrate transporter"/>
    <property type="match status" value="1"/>
</dbReference>
<feature type="region of interest" description="Disordered" evidence="2">
    <location>
        <begin position="521"/>
        <end position="550"/>
    </location>
</feature>
<dbReference type="PANTHER" id="PTHR11328">
    <property type="entry name" value="MAJOR FACILITATOR SUPERFAMILY DOMAIN-CONTAINING PROTEIN"/>
    <property type="match status" value="1"/>
</dbReference>
<keyword evidence="3" id="KW-0812">Transmembrane</keyword>
<dbReference type="Pfam" id="PF13347">
    <property type="entry name" value="MFS_2"/>
    <property type="match status" value="1"/>
</dbReference>
<proteinExistence type="inferred from homology"/>
<keyword evidence="3" id="KW-1133">Transmembrane helix</keyword>
<keyword evidence="5" id="KW-1185">Reference proteome</keyword>
<dbReference type="GO" id="GO:0015293">
    <property type="term" value="F:symporter activity"/>
    <property type="evidence" value="ECO:0007669"/>
    <property type="project" value="InterPro"/>
</dbReference>
<evidence type="ECO:0000256" key="3">
    <source>
        <dbReference type="SAM" id="Phobius"/>
    </source>
</evidence>
<feature type="compositionally biased region" description="Basic and acidic residues" evidence="2">
    <location>
        <begin position="521"/>
        <end position="532"/>
    </location>
</feature>
<organism evidence="4 5">
    <name type="scientific">Bemisia tabaci</name>
    <name type="common">Sweetpotato whitefly</name>
    <name type="synonym">Aleurodes tabaci</name>
    <dbReference type="NCBI Taxonomy" id="7038"/>
    <lineage>
        <taxon>Eukaryota</taxon>
        <taxon>Metazoa</taxon>
        <taxon>Ecdysozoa</taxon>
        <taxon>Arthropoda</taxon>
        <taxon>Hexapoda</taxon>
        <taxon>Insecta</taxon>
        <taxon>Pterygota</taxon>
        <taxon>Neoptera</taxon>
        <taxon>Paraneoptera</taxon>
        <taxon>Hemiptera</taxon>
        <taxon>Sternorrhyncha</taxon>
        <taxon>Aleyrodoidea</taxon>
        <taxon>Aleyrodidae</taxon>
        <taxon>Aleyrodinae</taxon>
        <taxon>Bemisia</taxon>
    </lineage>
</organism>
<dbReference type="PANTHER" id="PTHR11328:SF28">
    <property type="entry name" value="MAJOR FACILITATOR SUPERFAMILY DOMAIN-CONTAINING PROTEIN 12"/>
    <property type="match status" value="1"/>
</dbReference>
<protein>
    <recommendedName>
        <fullName evidence="6">Major facilitator superfamily domain-containing protein 12</fullName>
    </recommendedName>
</protein>
<feature type="transmembrane region" description="Helical" evidence="3">
    <location>
        <begin position="389"/>
        <end position="407"/>
    </location>
</feature>
<keyword evidence="3" id="KW-0472">Membrane</keyword>
<comment type="similarity">
    <text evidence="1">Belongs to the major facilitator superfamily.</text>
</comment>
<evidence type="ECO:0000313" key="4">
    <source>
        <dbReference type="EMBL" id="CAH0394934.1"/>
    </source>
</evidence>
<feature type="transmembrane region" description="Helical" evidence="3">
    <location>
        <begin position="270"/>
        <end position="290"/>
    </location>
</feature>
<dbReference type="InterPro" id="IPR036259">
    <property type="entry name" value="MFS_trans_sf"/>
</dbReference>
<name>A0A9P0AKS3_BEMTA</name>
<feature type="transmembrane region" description="Helical" evidence="3">
    <location>
        <begin position="174"/>
        <end position="198"/>
    </location>
</feature>